<gene>
    <name evidence="3" type="ORF">ACAT0790_LOCUS69993</name>
</gene>
<dbReference type="PROSITE" id="PS50004">
    <property type="entry name" value="C2"/>
    <property type="match status" value="1"/>
</dbReference>
<protein>
    <recommendedName>
        <fullName evidence="2">C2 domain-containing protein</fullName>
    </recommendedName>
</protein>
<feature type="transmembrane region" description="Helical" evidence="1">
    <location>
        <begin position="24"/>
        <end position="48"/>
    </location>
</feature>
<evidence type="ECO:0000313" key="3">
    <source>
        <dbReference type="EMBL" id="CAD9193216.1"/>
    </source>
</evidence>
<dbReference type="Gene3D" id="2.60.40.150">
    <property type="entry name" value="C2 domain"/>
    <property type="match status" value="1"/>
</dbReference>
<keyword evidence="1" id="KW-1133">Transmembrane helix</keyword>
<dbReference type="InterPro" id="IPR000008">
    <property type="entry name" value="C2_dom"/>
</dbReference>
<feature type="transmembrane region" description="Helical" evidence="1">
    <location>
        <begin position="68"/>
        <end position="86"/>
    </location>
</feature>
<feature type="domain" description="C2" evidence="2">
    <location>
        <begin position="73"/>
        <end position="196"/>
    </location>
</feature>
<keyword evidence="1" id="KW-0472">Membrane</keyword>
<proteinExistence type="predicted"/>
<dbReference type="Pfam" id="PF00168">
    <property type="entry name" value="C2"/>
    <property type="match status" value="1"/>
</dbReference>
<dbReference type="AlphaFoldDB" id="A0A7S1WXS9"/>
<dbReference type="InterPro" id="IPR035892">
    <property type="entry name" value="C2_domain_sf"/>
</dbReference>
<name>A0A7S1WXS9_ALECA</name>
<organism evidence="3">
    <name type="scientific">Alexandrium catenella</name>
    <name type="common">Red tide dinoflagellate</name>
    <name type="synonym">Gonyaulax catenella</name>
    <dbReference type="NCBI Taxonomy" id="2925"/>
    <lineage>
        <taxon>Eukaryota</taxon>
        <taxon>Sar</taxon>
        <taxon>Alveolata</taxon>
        <taxon>Dinophyceae</taxon>
        <taxon>Gonyaulacales</taxon>
        <taxon>Pyrocystaceae</taxon>
        <taxon>Alexandrium</taxon>
    </lineage>
</organism>
<dbReference type="EMBL" id="HBGE01117334">
    <property type="protein sequence ID" value="CAD9193216.1"/>
    <property type="molecule type" value="Transcribed_RNA"/>
</dbReference>
<sequence>MDVPATVAPSATGSTSDDAPKLEIIVNVLIILVIGFFLFLLWGLKGLWWPLIRENTIDKMKLPSIRDVYCIAWLCSCFCPCCFDAFHPPFRLRMLVHEAWNLRRIDVMNNMECFVVVSCGLNPAKTTVIQPVPLNNRMVPVVWDDAVDVEVRITDEMLGIKVYNSAPLTPDQLIGSAYVSVSDVFSRMQGRLDKMMSLERESAKLMWVTEGGSLEDAGRLTFSLYATEPQRPLPPVLPGMGFSPHHDEAPTKALLPGRTY</sequence>
<dbReference type="CDD" id="cd00030">
    <property type="entry name" value="C2"/>
    <property type="match status" value="1"/>
</dbReference>
<evidence type="ECO:0000256" key="1">
    <source>
        <dbReference type="SAM" id="Phobius"/>
    </source>
</evidence>
<keyword evidence="1" id="KW-0812">Transmembrane</keyword>
<dbReference type="SUPFAM" id="SSF49562">
    <property type="entry name" value="C2 domain (Calcium/lipid-binding domain, CaLB)"/>
    <property type="match status" value="1"/>
</dbReference>
<accession>A0A7S1WXS9</accession>
<evidence type="ECO:0000259" key="2">
    <source>
        <dbReference type="PROSITE" id="PS50004"/>
    </source>
</evidence>
<reference evidence="3" key="1">
    <citation type="submission" date="2021-01" db="EMBL/GenBank/DDBJ databases">
        <authorList>
            <person name="Corre E."/>
            <person name="Pelletier E."/>
            <person name="Niang G."/>
            <person name="Scheremetjew M."/>
            <person name="Finn R."/>
            <person name="Kale V."/>
            <person name="Holt S."/>
            <person name="Cochrane G."/>
            <person name="Meng A."/>
            <person name="Brown T."/>
            <person name="Cohen L."/>
        </authorList>
    </citation>
    <scope>NUCLEOTIDE SEQUENCE</scope>
    <source>
        <strain evidence="3">OF101</strain>
    </source>
</reference>